<dbReference type="SUPFAM" id="SSF53686">
    <property type="entry name" value="Tryptophan synthase beta subunit-like PLP-dependent enzymes"/>
    <property type="match status" value="1"/>
</dbReference>
<comment type="cofactor">
    <cofactor evidence="1">
        <name>Ca(2+)</name>
        <dbReference type="ChEBI" id="CHEBI:29108"/>
    </cofactor>
</comment>
<feature type="domain" description="Tryptophan synthase beta chain-like PALP" evidence="8">
    <location>
        <begin position="25"/>
        <end position="323"/>
    </location>
</feature>
<evidence type="ECO:0000313" key="9">
    <source>
        <dbReference type="EMBL" id="KAK7207575.1"/>
    </source>
</evidence>
<comment type="similarity">
    <text evidence="5">Belongs to the serine/threonine dehydratase family.</text>
</comment>
<gene>
    <name evidence="9" type="ORF">BZA70DRAFT_234259</name>
</gene>
<evidence type="ECO:0000256" key="5">
    <source>
        <dbReference type="ARBA" id="ARBA00010869"/>
    </source>
</evidence>
<dbReference type="EMBL" id="JBBJBU010000001">
    <property type="protein sequence ID" value="KAK7207575.1"/>
    <property type="molecule type" value="Genomic_DNA"/>
</dbReference>
<dbReference type="InterPro" id="IPR000634">
    <property type="entry name" value="Ser/Thr_deHydtase_PyrdxlP-BS"/>
</dbReference>
<dbReference type="Proteomes" id="UP001498771">
    <property type="component" value="Unassembled WGS sequence"/>
</dbReference>
<evidence type="ECO:0000256" key="1">
    <source>
        <dbReference type="ARBA" id="ARBA00001913"/>
    </source>
</evidence>
<dbReference type="RefSeq" id="XP_064770608.1">
    <property type="nucleotide sequence ID" value="XM_064910289.1"/>
</dbReference>
<keyword evidence="7" id="KW-0663">Pyridoxal phosphate</keyword>
<keyword evidence="10" id="KW-1185">Reference proteome</keyword>
<evidence type="ECO:0000256" key="7">
    <source>
        <dbReference type="ARBA" id="ARBA00022898"/>
    </source>
</evidence>
<dbReference type="Gene3D" id="3.40.50.1100">
    <property type="match status" value="2"/>
</dbReference>
<evidence type="ECO:0000256" key="4">
    <source>
        <dbReference type="ARBA" id="ARBA00001946"/>
    </source>
</evidence>
<organism evidence="9 10">
    <name type="scientific">Myxozyma melibiosi</name>
    <dbReference type="NCBI Taxonomy" id="54550"/>
    <lineage>
        <taxon>Eukaryota</taxon>
        <taxon>Fungi</taxon>
        <taxon>Dikarya</taxon>
        <taxon>Ascomycota</taxon>
        <taxon>Saccharomycotina</taxon>
        <taxon>Lipomycetes</taxon>
        <taxon>Lipomycetales</taxon>
        <taxon>Lipomycetaceae</taxon>
        <taxon>Myxozyma</taxon>
    </lineage>
</organism>
<dbReference type="GeneID" id="90035801"/>
<comment type="caution">
    <text evidence="9">The sequence shown here is derived from an EMBL/GenBank/DDBJ whole genome shotgun (WGS) entry which is preliminary data.</text>
</comment>
<dbReference type="PROSITE" id="PS00165">
    <property type="entry name" value="DEHYDRATASE_SER_THR"/>
    <property type="match status" value="1"/>
</dbReference>
<proteinExistence type="inferred from homology"/>
<dbReference type="PANTHER" id="PTHR43050:SF1">
    <property type="entry name" value="SERINE RACEMASE"/>
    <property type="match status" value="1"/>
</dbReference>
<evidence type="ECO:0000256" key="6">
    <source>
        <dbReference type="ARBA" id="ARBA00022842"/>
    </source>
</evidence>
<reference evidence="9 10" key="1">
    <citation type="submission" date="2024-03" db="EMBL/GenBank/DDBJ databases">
        <title>Genome-scale model development and genomic sequencing of the oleaginous clade Lipomyces.</title>
        <authorList>
            <consortium name="Lawrence Berkeley National Laboratory"/>
            <person name="Czajka J.J."/>
            <person name="Han Y."/>
            <person name="Kim J."/>
            <person name="Mondo S.J."/>
            <person name="Hofstad B.A."/>
            <person name="Robles A."/>
            <person name="Haridas S."/>
            <person name="Riley R."/>
            <person name="LaButti K."/>
            <person name="Pangilinan J."/>
            <person name="Andreopoulos W."/>
            <person name="Lipzen A."/>
            <person name="Yan J."/>
            <person name="Wang M."/>
            <person name="Ng V."/>
            <person name="Grigoriev I.V."/>
            <person name="Spatafora J.W."/>
            <person name="Magnuson J.K."/>
            <person name="Baker S.E."/>
            <person name="Pomraning K.R."/>
        </authorList>
    </citation>
    <scope>NUCLEOTIDE SEQUENCE [LARGE SCALE GENOMIC DNA]</scope>
    <source>
        <strain evidence="9 10">Phaff 52-87</strain>
    </source>
</reference>
<accession>A0ABR1FCJ7</accession>
<comment type="cofactor">
    <cofactor evidence="3">
        <name>Mn(2+)</name>
        <dbReference type="ChEBI" id="CHEBI:29035"/>
    </cofactor>
</comment>
<dbReference type="Pfam" id="PF00291">
    <property type="entry name" value="PALP"/>
    <property type="match status" value="1"/>
</dbReference>
<name>A0ABR1FCJ7_9ASCO</name>
<evidence type="ECO:0000259" key="8">
    <source>
        <dbReference type="Pfam" id="PF00291"/>
    </source>
</evidence>
<dbReference type="PANTHER" id="PTHR43050">
    <property type="entry name" value="SERINE / THREONINE RACEMASE FAMILY MEMBER"/>
    <property type="match status" value="1"/>
</dbReference>
<comment type="cofactor">
    <cofactor evidence="4">
        <name>Mg(2+)</name>
        <dbReference type="ChEBI" id="CHEBI:18420"/>
    </cofactor>
</comment>
<evidence type="ECO:0000256" key="2">
    <source>
        <dbReference type="ARBA" id="ARBA00001933"/>
    </source>
</evidence>
<dbReference type="CDD" id="cd01562">
    <property type="entry name" value="Thr-dehyd"/>
    <property type="match status" value="1"/>
</dbReference>
<dbReference type="InterPro" id="IPR001926">
    <property type="entry name" value="TrpB-like_PALP"/>
</dbReference>
<comment type="cofactor">
    <cofactor evidence="2">
        <name>pyridoxal 5'-phosphate</name>
        <dbReference type="ChEBI" id="CHEBI:597326"/>
    </cofactor>
</comment>
<sequence length="342" mass="35768">MPTNPPPVLDLSYKGVEEAYELIKEKVKKTPVLTSESISKIADESGRTRLFFKCENFQKGGAFKIRGATHALERLSPQQLQAGVITHSSGNHAQALSIAAQAKGVPAYIIMPSNSARPKIEATKSYGGKIYFSDPSASAREALTASIQSQTGATLVPPYDHPAIILGQGTAFLELVSQAAEEDGVELDAVIAPVGGGGLLAGTALAAQGGGGSRVRVFAGEPADADDCYRGLASGERVPVSATTTVADGLRTPVGVTNFGVIQKHVDAVFTVSEEEILRAMRLIWERMKIVVEPSAAVPLAVVLSERWKAEGVKGNVGLILSGGNVDLDKAGELLMGKVPAV</sequence>
<keyword evidence="6" id="KW-0460">Magnesium</keyword>
<protein>
    <submittedName>
        <fullName evidence="9">Tryptophan synthase beta subunit-like PLP-dependent enzyme</fullName>
    </submittedName>
</protein>
<dbReference type="InterPro" id="IPR036052">
    <property type="entry name" value="TrpB-like_PALP_sf"/>
</dbReference>
<evidence type="ECO:0000313" key="10">
    <source>
        <dbReference type="Proteomes" id="UP001498771"/>
    </source>
</evidence>
<evidence type="ECO:0000256" key="3">
    <source>
        <dbReference type="ARBA" id="ARBA00001936"/>
    </source>
</evidence>